<dbReference type="InterPro" id="IPR005841">
    <property type="entry name" value="Alpha-D-phosphohexomutase_SF"/>
</dbReference>
<dbReference type="PROSITE" id="PS00710">
    <property type="entry name" value="PGM_PMM"/>
    <property type="match status" value="1"/>
</dbReference>
<evidence type="ECO:0000256" key="8">
    <source>
        <dbReference type="ARBA" id="ARBA00022723"/>
    </source>
</evidence>
<evidence type="ECO:0000256" key="12">
    <source>
        <dbReference type="ARBA" id="ARBA00041398"/>
    </source>
</evidence>
<dbReference type="EC" id="5.4.2.2" evidence="6"/>
<evidence type="ECO:0000256" key="4">
    <source>
        <dbReference type="ARBA" id="ARBA00005189"/>
    </source>
</evidence>
<dbReference type="PANTHER" id="PTHR45745">
    <property type="entry name" value="PHOSPHOMANNOMUTASE 45A"/>
    <property type="match status" value="1"/>
</dbReference>
<dbReference type="Proteomes" id="UP001524944">
    <property type="component" value="Unassembled WGS sequence"/>
</dbReference>
<evidence type="ECO:0000256" key="13">
    <source>
        <dbReference type="ARBA" id="ARBA00041467"/>
    </source>
</evidence>
<comment type="pathway">
    <text evidence="3">Glycolipid metabolism; diglucosyl-diacylglycerol biosynthesis.</text>
</comment>
<evidence type="ECO:0000256" key="7">
    <source>
        <dbReference type="ARBA" id="ARBA00022553"/>
    </source>
</evidence>
<comment type="caution">
    <text evidence="19">The sequence shown here is derived from an EMBL/GenBank/DDBJ whole genome shotgun (WGS) entry which is preliminary data.</text>
</comment>
<accession>A0ABT1Y4B2</accession>
<dbReference type="PRINTS" id="PR00509">
    <property type="entry name" value="PGMPMM"/>
</dbReference>
<feature type="domain" description="Alpha-D-phosphohexomutase C-terminal" evidence="15">
    <location>
        <begin position="411"/>
        <end position="469"/>
    </location>
</feature>
<organism evidence="19 20">
    <name type="scientific">Dehalobacterium formicoaceticum</name>
    <dbReference type="NCBI Taxonomy" id="51515"/>
    <lineage>
        <taxon>Bacteria</taxon>
        <taxon>Bacillati</taxon>
        <taxon>Bacillota</taxon>
        <taxon>Clostridia</taxon>
        <taxon>Eubacteriales</taxon>
        <taxon>Peptococcaceae</taxon>
        <taxon>Dehalobacterium</taxon>
    </lineage>
</organism>
<evidence type="ECO:0000256" key="14">
    <source>
        <dbReference type="RuleBase" id="RU004326"/>
    </source>
</evidence>
<evidence type="ECO:0000259" key="18">
    <source>
        <dbReference type="Pfam" id="PF02880"/>
    </source>
</evidence>
<feature type="domain" description="Alpha-D-phosphohexomutase alpha/beta/alpha" evidence="16">
    <location>
        <begin position="4"/>
        <end position="136"/>
    </location>
</feature>
<evidence type="ECO:0000259" key="17">
    <source>
        <dbReference type="Pfam" id="PF02879"/>
    </source>
</evidence>
<evidence type="ECO:0000256" key="6">
    <source>
        <dbReference type="ARBA" id="ARBA00012728"/>
    </source>
</evidence>
<dbReference type="Pfam" id="PF02878">
    <property type="entry name" value="PGM_PMM_I"/>
    <property type="match status" value="1"/>
</dbReference>
<keyword evidence="10" id="KW-0413">Isomerase</keyword>
<dbReference type="Pfam" id="PF02879">
    <property type="entry name" value="PGM_PMM_II"/>
    <property type="match status" value="1"/>
</dbReference>
<dbReference type="EMBL" id="JANPWE010000003">
    <property type="protein sequence ID" value="MCR6545393.1"/>
    <property type="molecule type" value="Genomic_DNA"/>
</dbReference>
<dbReference type="InterPro" id="IPR005846">
    <property type="entry name" value="A-D-PHexomutase_a/b/a-III"/>
</dbReference>
<name>A0ABT1Y4B2_9FIRM</name>
<evidence type="ECO:0000259" key="16">
    <source>
        <dbReference type="Pfam" id="PF02878"/>
    </source>
</evidence>
<evidence type="ECO:0000313" key="19">
    <source>
        <dbReference type="EMBL" id="MCR6545393.1"/>
    </source>
</evidence>
<comment type="cofactor">
    <cofactor evidence="2">
        <name>Mg(2+)</name>
        <dbReference type="ChEBI" id="CHEBI:18420"/>
    </cofactor>
</comment>
<dbReference type="InterPro" id="IPR005845">
    <property type="entry name" value="A-D-PHexomutase_a/b/a-II"/>
</dbReference>
<dbReference type="InterPro" id="IPR005844">
    <property type="entry name" value="A-D-PHexomutase_a/b/a-I"/>
</dbReference>
<keyword evidence="8 14" id="KW-0479">Metal-binding</keyword>
<keyword evidence="7" id="KW-0597">Phosphoprotein</keyword>
<evidence type="ECO:0000256" key="11">
    <source>
        <dbReference type="ARBA" id="ARBA00039995"/>
    </source>
</evidence>
<evidence type="ECO:0000256" key="10">
    <source>
        <dbReference type="ARBA" id="ARBA00023235"/>
    </source>
</evidence>
<keyword evidence="9 14" id="KW-0460">Magnesium</keyword>
<evidence type="ECO:0000259" key="15">
    <source>
        <dbReference type="Pfam" id="PF00408"/>
    </source>
</evidence>
<dbReference type="Pfam" id="PF00408">
    <property type="entry name" value="PGM_PMM_IV"/>
    <property type="match status" value="1"/>
</dbReference>
<comment type="similarity">
    <text evidence="5 14">Belongs to the phosphohexose mutase family.</text>
</comment>
<dbReference type="PANTHER" id="PTHR45745:SF1">
    <property type="entry name" value="PHOSPHOGLUCOMUTASE 2B-RELATED"/>
    <property type="match status" value="1"/>
</dbReference>
<dbReference type="Gene3D" id="3.40.120.10">
    <property type="entry name" value="Alpha-D-Glucose-1,6-Bisphosphate, subunit A, domain 3"/>
    <property type="match status" value="3"/>
</dbReference>
<dbReference type="InterPro" id="IPR016055">
    <property type="entry name" value="A-D-PHexomutase_a/b/a-I/II/III"/>
</dbReference>
<feature type="domain" description="Alpha-D-phosphohexomutase alpha/beta/alpha" evidence="18">
    <location>
        <begin position="270"/>
        <end position="381"/>
    </location>
</feature>
<gene>
    <name evidence="19" type="ORF">NVS47_07670</name>
</gene>
<dbReference type="InterPro" id="IPR005843">
    <property type="entry name" value="A-D-PHexomutase_C"/>
</dbReference>
<evidence type="ECO:0000256" key="5">
    <source>
        <dbReference type="ARBA" id="ARBA00010231"/>
    </source>
</evidence>
<comment type="pathway">
    <text evidence="4">Lipid metabolism.</text>
</comment>
<evidence type="ECO:0000313" key="20">
    <source>
        <dbReference type="Proteomes" id="UP001524944"/>
    </source>
</evidence>
<sequence>MRNIKFGTDGWRGVMAKDFTFENVKFVVQAIASFLQDHPLKENGIIIGYDNRFLSEHFAQEAVKVLAGNGIKSLLVNRATPTPVTAFAITSHNAAGAVMITASHNPPEYNGIKFIPDYAGPALPDITDEIEKELNHTLATGRVNEMTIKAAQEQGFYKEFDPMPEYKKHIKQLINLDAISKANLKIVVDPMFGAGIDYLDQIFEEAGCRVLTINNYRDPLFGGSMPEPSAKVLTKLKSRVLAEGADLGLALDGDADRFGIIDSNGEYINANRVLYMLYYHLLDVRKCRGPVARSVATTHMLDRMAEKYGYQAEETPVGFKYIGEAMRIRGSVLGGEESGGLSIHGHIPEKDGILAALLMAEIRAIHGKTLMGIIKQIMDEYGYITNERLDVCVDEQEKERIIKELKEFKPSSFNGQEVVRLNQMDGTKIVMADGSWTLIRPSGTEPLFRIYVEANSDEQLKEIQKAVLETFGM</sequence>
<dbReference type="RefSeq" id="WP_089609329.1">
    <property type="nucleotide sequence ID" value="NZ_CP022121.1"/>
</dbReference>
<dbReference type="CDD" id="cd05800">
    <property type="entry name" value="PGM_like2"/>
    <property type="match status" value="1"/>
</dbReference>
<keyword evidence="20" id="KW-1185">Reference proteome</keyword>
<evidence type="ECO:0000256" key="3">
    <source>
        <dbReference type="ARBA" id="ARBA00005164"/>
    </source>
</evidence>
<evidence type="ECO:0000256" key="9">
    <source>
        <dbReference type="ARBA" id="ARBA00022842"/>
    </source>
</evidence>
<protein>
    <recommendedName>
        <fullName evidence="11">Phosphoglucomutase</fullName>
        <ecNumber evidence="6">5.4.2.2</ecNumber>
    </recommendedName>
    <alternativeName>
        <fullName evidence="13">Alpha-phosphoglucomutase</fullName>
    </alternativeName>
    <alternativeName>
        <fullName evidence="12">Glucose phosphomutase</fullName>
    </alternativeName>
</protein>
<feature type="domain" description="Alpha-D-phosphohexomutase alpha/beta/alpha" evidence="17">
    <location>
        <begin position="165"/>
        <end position="265"/>
    </location>
</feature>
<dbReference type="SUPFAM" id="SSF53738">
    <property type="entry name" value="Phosphoglucomutase, first 3 domains"/>
    <property type="match status" value="2"/>
</dbReference>
<dbReference type="Gene3D" id="3.30.310.50">
    <property type="entry name" value="Alpha-D-phosphohexomutase, C-terminal domain"/>
    <property type="match status" value="1"/>
</dbReference>
<dbReference type="InterPro" id="IPR036900">
    <property type="entry name" value="A-D-PHexomutase_C_sf"/>
</dbReference>
<dbReference type="Pfam" id="PF02880">
    <property type="entry name" value="PGM_PMM_III"/>
    <property type="match status" value="1"/>
</dbReference>
<evidence type="ECO:0000256" key="1">
    <source>
        <dbReference type="ARBA" id="ARBA00000443"/>
    </source>
</evidence>
<reference evidence="19 20" key="1">
    <citation type="submission" date="2022-08" db="EMBL/GenBank/DDBJ databases">
        <title>Proteogenomics of the novel Dehalobacterium formicoaceticum strain EZ94 highlights a key role of methyltransferases during anaerobic dichloromethane degradation.</title>
        <authorList>
            <person name="Wasmund K."/>
        </authorList>
    </citation>
    <scope>NUCLEOTIDE SEQUENCE [LARGE SCALE GENOMIC DNA]</scope>
    <source>
        <strain evidence="19 20">EZ94</strain>
    </source>
</reference>
<dbReference type="InterPro" id="IPR016066">
    <property type="entry name" value="A-D-PHexomutase_CS"/>
</dbReference>
<proteinExistence type="inferred from homology"/>
<evidence type="ECO:0000256" key="2">
    <source>
        <dbReference type="ARBA" id="ARBA00001946"/>
    </source>
</evidence>
<comment type="catalytic activity">
    <reaction evidence="1">
        <text>alpha-D-glucose 1-phosphate = alpha-D-glucose 6-phosphate</text>
        <dbReference type="Rhea" id="RHEA:23536"/>
        <dbReference type="ChEBI" id="CHEBI:58225"/>
        <dbReference type="ChEBI" id="CHEBI:58601"/>
        <dbReference type="EC" id="5.4.2.2"/>
    </reaction>
</comment>
<dbReference type="SUPFAM" id="SSF55957">
    <property type="entry name" value="Phosphoglucomutase, C-terminal domain"/>
    <property type="match status" value="1"/>
</dbReference>